<dbReference type="EMBL" id="JAGTTL010000007">
    <property type="protein sequence ID" value="KAK6320077.1"/>
    <property type="molecule type" value="Genomic_DNA"/>
</dbReference>
<dbReference type="AlphaFoldDB" id="A0AAN8RAU7"/>
<reference evidence="1 2" key="1">
    <citation type="submission" date="2021-04" db="EMBL/GenBank/DDBJ databases">
        <authorList>
            <person name="De Guttry C."/>
            <person name="Zahm M."/>
            <person name="Klopp C."/>
            <person name="Cabau C."/>
            <person name="Louis A."/>
            <person name="Berthelot C."/>
            <person name="Parey E."/>
            <person name="Roest Crollius H."/>
            <person name="Montfort J."/>
            <person name="Robinson-Rechavi M."/>
            <person name="Bucao C."/>
            <person name="Bouchez O."/>
            <person name="Gislard M."/>
            <person name="Lluch J."/>
            <person name="Milhes M."/>
            <person name="Lampietro C."/>
            <person name="Lopez Roques C."/>
            <person name="Donnadieu C."/>
            <person name="Braasch I."/>
            <person name="Desvignes T."/>
            <person name="Postlethwait J."/>
            <person name="Bobe J."/>
            <person name="Wedekind C."/>
            <person name="Guiguen Y."/>
        </authorList>
    </citation>
    <scope>NUCLEOTIDE SEQUENCE [LARGE SCALE GENOMIC DNA]</scope>
    <source>
        <strain evidence="1">Cs_M1</strain>
        <tissue evidence="1">Blood</tissue>
    </source>
</reference>
<evidence type="ECO:0000313" key="1">
    <source>
        <dbReference type="EMBL" id="KAK6320077.1"/>
    </source>
</evidence>
<keyword evidence="2" id="KW-1185">Reference proteome</keyword>
<evidence type="ECO:0000313" key="2">
    <source>
        <dbReference type="Proteomes" id="UP001356427"/>
    </source>
</evidence>
<comment type="caution">
    <text evidence="1">The sequence shown here is derived from an EMBL/GenBank/DDBJ whole genome shotgun (WGS) entry which is preliminary data.</text>
</comment>
<feature type="non-terminal residue" evidence="1">
    <location>
        <position position="97"/>
    </location>
</feature>
<proteinExistence type="predicted"/>
<dbReference type="Proteomes" id="UP001356427">
    <property type="component" value="Unassembled WGS sequence"/>
</dbReference>
<name>A0AAN8RAU7_9TELE</name>
<accession>A0AAN8RAU7</accession>
<sequence length="97" mass="10741">MSGGQRSILKNKLQVCESQKSCLFVGDQVLVFHRGLRMNSLRVLRCDFLDFFPSVCLSWLTCACGGGCGPLSSFWVGGLAQLVADWMLFFPTLCTLQ</sequence>
<gene>
    <name evidence="1" type="ORF">J4Q44_G00091840</name>
</gene>
<organism evidence="1 2">
    <name type="scientific">Coregonus suidteri</name>
    <dbReference type="NCBI Taxonomy" id="861788"/>
    <lineage>
        <taxon>Eukaryota</taxon>
        <taxon>Metazoa</taxon>
        <taxon>Chordata</taxon>
        <taxon>Craniata</taxon>
        <taxon>Vertebrata</taxon>
        <taxon>Euteleostomi</taxon>
        <taxon>Actinopterygii</taxon>
        <taxon>Neopterygii</taxon>
        <taxon>Teleostei</taxon>
        <taxon>Protacanthopterygii</taxon>
        <taxon>Salmoniformes</taxon>
        <taxon>Salmonidae</taxon>
        <taxon>Coregoninae</taxon>
        <taxon>Coregonus</taxon>
    </lineage>
</organism>
<protein>
    <submittedName>
        <fullName evidence="1">Uncharacterized protein</fullName>
    </submittedName>
</protein>